<comment type="caution">
    <text evidence="1">The sequence shown here is derived from an EMBL/GenBank/DDBJ whole genome shotgun (WGS) entry which is preliminary data.</text>
</comment>
<name>A0ACB9GAF6_CICIN</name>
<proteinExistence type="predicted"/>
<evidence type="ECO:0000313" key="1">
    <source>
        <dbReference type="EMBL" id="KAI3780390.1"/>
    </source>
</evidence>
<gene>
    <name evidence="1" type="ORF">L2E82_10371</name>
</gene>
<keyword evidence="2" id="KW-1185">Reference proteome</keyword>
<organism evidence="1 2">
    <name type="scientific">Cichorium intybus</name>
    <name type="common">Chicory</name>
    <dbReference type="NCBI Taxonomy" id="13427"/>
    <lineage>
        <taxon>Eukaryota</taxon>
        <taxon>Viridiplantae</taxon>
        <taxon>Streptophyta</taxon>
        <taxon>Embryophyta</taxon>
        <taxon>Tracheophyta</taxon>
        <taxon>Spermatophyta</taxon>
        <taxon>Magnoliopsida</taxon>
        <taxon>eudicotyledons</taxon>
        <taxon>Gunneridae</taxon>
        <taxon>Pentapetalae</taxon>
        <taxon>asterids</taxon>
        <taxon>campanulids</taxon>
        <taxon>Asterales</taxon>
        <taxon>Asteraceae</taxon>
        <taxon>Cichorioideae</taxon>
        <taxon>Cichorieae</taxon>
        <taxon>Cichoriinae</taxon>
        <taxon>Cichorium</taxon>
    </lineage>
</organism>
<reference evidence="2" key="1">
    <citation type="journal article" date="2022" name="Mol. Ecol. Resour.">
        <title>The genomes of chicory, endive, great burdock and yacon provide insights into Asteraceae palaeo-polyploidization history and plant inulin production.</title>
        <authorList>
            <person name="Fan W."/>
            <person name="Wang S."/>
            <person name="Wang H."/>
            <person name="Wang A."/>
            <person name="Jiang F."/>
            <person name="Liu H."/>
            <person name="Zhao H."/>
            <person name="Xu D."/>
            <person name="Zhang Y."/>
        </authorList>
    </citation>
    <scope>NUCLEOTIDE SEQUENCE [LARGE SCALE GENOMIC DNA]</scope>
    <source>
        <strain evidence="2">cv. Punajuju</strain>
    </source>
</reference>
<reference evidence="1 2" key="2">
    <citation type="journal article" date="2022" name="Mol. Ecol. Resour.">
        <title>The genomes of chicory, endive, great burdock and yacon provide insights into Asteraceae paleo-polyploidization history and plant inulin production.</title>
        <authorList>
            <person name="Fan W."/>
            <person name="Wang S."/>
            <person name="Wang H."/>
            <person name="Wang A."/>
            <person name="Jiang F."/>
            <person name="Liu H."/>
            <person name="Zhao H."/>
            <person name="Xu D."/>
            <person name="Zhang Y."/>
        </authorList>
    </citation>
    <scope>NUCLEOTIDE SEQUENCE [LARGE SCALE GENOMIC DNA]</scope>
    <source>
        <strain evidence="2">cv. Punajuju</strain>
        <tissue evidence="1">Leaves</tissue>
    </source>
</reference>
<dbReference type="Proteomes" id="UP001055811">
    <property type="component" value="Linkage Group LG02"/>
</dbReference>
<dbReference type="EMBL" id="CM042010">
    <property type="protein sequence ID" value="KAI3780390.1"/>
    <property type="molecule type" value="Genomic_DNA"/>
</dbReference>
<evidence type="ECO:0000313" key="2">
    <source>
        <dbReference type="Proteomes" id="UP001055811"/>
    </source>
</evidence>
<sequence length="195" mass="21993">MLLEEEPPSSSSFGFPLSYSRNGFRCSSTSFSRHRLLLHQPLLPLLVVSRSMLLEEEPPSSSSFGFPLSYSRNGWLFCILCFFLEEKNATIATPLTIVVLPRRFKIGSFKIDIEQNNVIYLNQEIKESVQSDSMHHVSLLVQPMLQPLDAAFAHYDVDQHKRSAKATGKPPNGLHTVVYACGYPNTNSGSVYWRP</sequence>
<accession>A0ACB9GAF6</accession>
<protein>
    <submittedName>
        <fullName evidence="1">Uncharacterized protein</fullName>
    </submittedName>
</protein>